<keyword evidence="2" id="KW-1185">Reference proteome</keyword>
<gene>
    <name evidence="1" type="ORF">KUCAC02_005357</name>
</gene>
<dbReference type="EMBL" id="CM043797">
    <property type="protein sequence ID" value="KAI4815203.1"/>
    <property type="molecule type" value="Genomic_DNA"/>
</dbReference>
<organism evidence="1 2">
    <name type="scientific">Chaenocephalus aceratus</name>
    <name type="common">Blackfin icefish</name>
    <name type="synonym">Chaenichthys aceratus</name>
    <dbReference type="NCBI Taxonomy" id="36190"/>
    <lineage>
        <taxon>Eukaryota</taxon>
        <taxon>Metazoa</taxon>
        <taxon>Chordata</taxon>
        <taxon>Craniata</taxon>
        <taxon>Vertebrata</taxon>
        <taxon>Euteleostomi</taxon>
        <taxon>Actinopterygii</taxon>
        <taxon>Neopterygii</taxon>
        <taxon>Teleostei</taxon>
        <taxon>Neoteleostei</taxon>
        <taxon>Acanthomorphata</taxon>
        <taxon>Eupercaria</taxon>
        <taxon>Perciformes</taxon>
        <taxon>Notothenioidei</taxon>
        <taxon>Channichthyidae</taxon>
        <taxon>Chaenocephalus</taxon>
    </lineage>
</organism>
<accession>A0ACB9WNB3</accession>
<dbReference type="Proteomes" id="UP001057452">
    <property type="component" value="Chromosome 13"/>
</dbReference>
<sequence length="127" mass="15222">MDKDGKRQKECERREDFGSGEVTQLPDHVIAERRGQNAAEEESMHIRQRKRTRKRRKGRKKDKRRQETREVSLKASRSCRRAEHRIGEKKTKQRRDLCPSSRKHQEESRLSLRRKEQVLLSGLHRLA</sequence>
<protein>
    <submittedName>
        <fullName evidence="1">Uncharacterized protein</fullName>
    </submittedName>
</protein>
<proteinExistence type="predicted"/>
<reference evidence="1" key="1">
    <citation type="submission" date="2022-05" db="EMBL/GenBank/DDBJ databases">
        <title>Chromosome-level genome of Chaenocephalus aceratus.</title>
        <authorList>
            <person name="Park H."/>
        </authorList>
    </citation>
    <scope>NUCLEOTIDE SEQUENCE</scope>
    <source>
        <strain evidence="1">KU_202001</strain>
    </source>
</reference>
<name>A0ACB9WNB3_CHAAC</name>
<evidence type="ECO:0000313" key="2">
    <source>
        <dbReference type="Proteomes" id="UP001057452"/>
    </source>
</evidence>
<comment type="caution">
    <text evidence="1">The sequence shown here is derived from an EMBL/GenBank/DDBJ whole genome shotgun (WGS) entry which is preliminary data.</text>
</comment>
<evidence type="ECO:0000313" key="1">
    <source>
        <dbReference type="EMBL" id="KAI4815203.1"/>
    </source>
</evidence>